<keyword evidence="2" id="KW-0808">Transferase</keyword>
<dbReference type="STRING" id="1094619.G4ZGV9"/>
<evidence type="ECO:0000256" key="2">
    <source>
        <dbReference type="ARBA" id="ARBA00022679"/>
    </source>
</evidence>
<dbReference type="GO" id="GO:0004674">
    <property type="term" value="F:protein serine/threonine kinase activity"/>
    <property type="evidence" value="ECO:0007669"/>
    <property type="project" value="UniProtKB-KW"/>
</dbReference>
<dbReference type="EMBL" id="JH159154">
    <property type="protein sequence ID" value="EGZ18025.1"/>
    <property type="molecule type" value="Genomic_DNA"/>
</dbReference>
<proteinExistence type="predicted"/>
<dbReference type="InterPro" id="IPR000719">
    <property type="entry name" value="Prot_kinase_dom"/>
</dbReference>
<evidence type="ECO:0000256" key="5">
    <source>
        <dbReference type="ARBA" id="ARBA00022840"/>
    </source>
</evidence>
<reference evidence="8 9" key="1">
    <citation type="journal article" date="2006" name="Science">
        <title>Phytophthora genome sequences uncover evolutionary origins and mechanisms of pathogenesis.</title>
        <authorList>
            <person name="Tyler B.M."/>
            <person name="Tripathy S."/>
            <person name="Zhang X."/>
            <person name="Dehal P."/>
            <person name="Jiang R.H."/>
            <person name="Aerts A."/>
            <person name="Arredondo F.D."/>
            <person name="Baxter L."/>
            <person name="Bensasson D."/>
            <person name="Beynon J.L."/>
            <person name="Chapman J."/>
            <person name="Damasceno C.M."/>
            <person name="Dorrance A.E."/>
            <person name="Dou D."/>
            <person name="Dickerman A.W."/>
            <person name="Dubchak I.L."/>
            <person name="Garbelotto M."/>
            <person name="Gijzen M."/>
            <person name="Gordon S.G."/>
            <person name="Govers F."/>
            <person name="Grunwald N.J."/>
            <person name="Huang W."/>
            <person name="Ivors K.L."/>
            <person name="Jones R.W."/>
            <person name="Kamoun S."/>
            <person name="Krampis K."/>
            <person name="Lamour K.H."/>
            <person name="Lee M.K."/>
            <person name="McDonald W.H."/>
            <person name="Medina M."/>
            <person name="Meijer H.J."/>
            <person name="Nordberg E.K."/>
            <person name="Maclean D.J."/>
            <person name="Ospina-Giraldo M.D."/>
            <person name="Morris P.F."/>
            <person name="Phuntumart V."/>
            <person name="Putnam N.H."/>
            <person name="Rash S."/>
            <person name="Rose J.K."/>
            <person name="Sakihama Y."/>
            <person name="Salamov A.A."/>
            <person name="Savidor A."/>
            <person name="Scheuring C.F."/>
            <person name="Smith B.M."/>
            <person name="Sobral B.W."/>
            <person name="Terry A."/>
            <person name="Torto-Alalibo T.A."/>
            <person name="Win J."/>
            <person name="Xu Z."/>
            <person name="Zhang H."/>
            <person name="Grigoriev I.V."/>
            <person name="Rokhsar D.S."/>
            <person name="Boore J.L."/>
        </authorList>
    </citation>
    <scope>NUCLEOTIDE SEQUENCE [LARGE SCALE GENOMIC DNA]</scope>
    <source>
        <strain evidence="8 9">P6497</strain>
    </source>
</reference>
<dbReference type="OMA" id="YTHLAST"/>
<keyword evidence="6" id="KW-0812">Transmembrane</keyword>
<dbReference type="Gene3D" id="1.10.510.10">
    <property type="entry name" value="Transferase(Phosphotransferase) domain 1"/>
    <property type="match status" value="1"/>
</dbReference>
<evidence type="ECO:0000256" key="4">
    <source>
        <dbReference type="ARBA" id="ARBA00022777"/>
    </source>
</evidence>
<evidence type="ECO:0000256" key="6">
    <source>
        <dbReference type="SAM" id="Phobius"/>
    </source>
</evidence>
<dbReference type="Pfam" id="PF00069">
    <property type="entry name" value="Pkinase"/>
    <property type="match status" value="1"/>
</dbReference>
<dbReference type="GeneID" id="20658041"/>
<dbReference type="SMR" id="G4ZGV9"/>
<evidence type="ECO:0000313" key="9">
    <source>
        <dbReference type="Proteomes" id="UP000002640"/>
    </source>
</evidence>
<keyword evidence="5" id="KW-0067">ATP-binding</keyword>
<dbReference type="InterPro" id="IPR011009">
    <property type="entry name" value="Kinase-like_dom_sf"/>
</dbReference>
<evidence type="ECO:0000259" key="7">
    <source>
        <dbReference type="PROSITE" id="PS50011"/>
    </source>
</evidence>
<keyword evidence="6" id="KW-0472">Membrane</keyword>
<dbReference type="SUPFAM" id="SSF56112">
    <property type="entry name" value="Protein kinase-like (PK-like)"/>
    <property type="match status" value="1"/>
</dbReference>
<organism evidence="8 9">
    <name type="scientific">Phytophthora sojae (strain P6497)</name>
    <name type="common">Soybean stem and root rot agent</name>
    <name type="synonym">Phytophthora megasperma f. sp. glycines</name>
    <dbReference type="NCBI Taxonomy" id="1094619"/>
    <lineage>
        <taxon>Eukaryota</taxon>
        <taxon>Sar</taxon>
        <taxon>Stramenopiles</taxon>
        <taxon>Oomycota</taxon>
        <taxon>Peronosporomycetes</taxon>
        <taxon>Peronosporales</taxon>
        <taxon>Peronosporaceae</taxon>
        <taxon>Phytophthora</taxon>
    </lineage>
</organism>
<dbReference type="KEGG" id="psoj:PHYSODRAFT_501937"/>
<dbReference type="AlphaFoldDB" id="G4ZGV9"/>
<keyword evidence="9" id="KW-1185">Reference proteome</keyword>
<dbReference type="GO" id="GO:0005634">
    <property type="term" value="C:nucleus"/>
    <property type="evidence" value="ECO:0007669"/>
    <property type="project" value="TreeGrafter"/>
</dbReference>
<keyword evidence="6" id="KW-1133">Transmembrane helix</keyword>
<sequence length="226" mass="25327">RMIHSALQERRVAHLLASSGGHRNVVASYFHFQEHQCLYLVGEFCNDGDLYTHLTSHTRNGVMDEQSSVHVMTQIFHGIDYLHRVLGIAHRDLSLENVLLHDGECKISDFGLSVDAATRCKARVGKEYYMAPEVVAGKTNDPHLVIWSLGVMWFILLTGTPLVPLASPKVDSFLAFQRCGLTIVFESWGLASKLSPWAVDLLSRMLTVNPSKRISLKEILTRLSSQ</sequence>
<evidence type="ECO:0000256" key="1">
    <source>
        <dbReference type="ARBA" id="ARBA00022527"/>
    </source>
</evidence>
<feature type="transmembrane region" description="Helical" evidence="6">
    <location>
        <begin position="144"/>
        <end position="166"/>
    </location>
</feature>
<evidence type="ECO:0000313" key="8">
    <source>
        <dbReference type="EMBL" id="EGZ18025.1"/>
    </source>
</evidence>
<dbReference type="RefSeq" id="XP_009527083.1">
    <property type="nucleotide sequence ID" value="XM_009528788.1"/>
</dbReference>
<evidence type="ECO:0000256" key="3">
    <source>
        <dbReference type="ARBA" id="ARBA00022741"/>
    </source>
</evidence>
<protein>
    <recommendedName>
        <fullName evidence="7">Protein kinase domain-containing protein</fullName>
    </recommendedName>
</protein>
<feature type="non-terminal residue" evidence="8">
    <location>
        <position position="1"/>
    </location>
</feature>
<keyword evidence="3" id="KW-0547">Nucleotide-binding</keyword>
<dbReference type="PANTHER" id="PTHR24345">
    <property type="entry name" value="SERINE/THREONINE-PROTEIN KINASE PLK"/>
    <property type="match status" value="1"/>
</dbReference>
<dbReference type="InParanoid" id="G4ZGV9"/>
<dbReference type="GO" id="GO:0005524">
    <property type="term" value="F:ATP binding"/>
    <property type="evidence" value="ECO:0007669"/>
    <property type="project" value="UniProtKB-KW"/>
</dbReference>
<gene>
    <name evidence="8" type="ORF">PHYSODRAFT_501937</name>
</gene>
<accession>G4ZGV9</accession>
<name>G4ZGV9_PHYSP</name>
<feature type="domain" description="Protein kinase" evidence="7">
    <location>
        <begin position="1"/>
        <end position="226"/>
    </location>
</feature>
<keyword evidence="4" id="KW-0418">Kinase</keyword>
<keyword evidence="1" id="KW-0723">Serine/threonine-protein kinase</keyword>
<dbReference type="PROSITE" id="PS50011">
    <property type="entry name" value="PROTEIN_KINASE_DOM"/>
    <property type="match status" value="1"/>
</dbReference>
<dbReference type="PANTHER" id="PTHR24345:SF91">
    <property type="entry name" value="SERINE_THREONINE-PROTEIN KINASE PLK4"/>
    <property type="match status" value="1"/>
</dbReference>
<dbReference type="Proteomes" id="UP000002640">
    <property type="component" value="Unassembled WGS sequence"/>
</dbReference>